<evidence type="ECO:0000256" key="3">
    <source>
        <dbReference type="ARBA" id="ARBA00023136"/>
    </source>
</evidence>
<dbReference type="HAMAP" id="MF_02033">
    <property type="entry name" value="FtsA"/>
    <property type="match status" value="1"/>
</dbReference>
<evidence type="ECO:0000256" key="6">
    <source>
        <dbReference type="PIRNR" id="PIRNR003101"/>
    </source>
</evidence>
<sequence>MSQSNMYVSLDIGSSTIKVLIGEMDGGSLHVIGVGNVQSAGIRKGSIVDIDATVQSIRKAVEQAERMTGLRITEVVLGIPSNGVTLQDVKGVVAVNSVNREITDDDLDRVMESAQVMSVAPEREIVNIIPKQFIVDDYDEIKDPRGMIGVRLEMDGTMITTSKTLVHNILRCVERAGLSIREIYLQPLASGMFALTEDEMNHGTAFIDIGGGSTTVSVFWENRFAATTVLPVGGDHITKDLSIILKTPTEQARKIKHQYGHAFYDDASDDELFEVPVIGADTKDQYSQKYISEIIGVRLEELFELVLEEMYRLGIRDLPGGVVLTGGTTKMDGVLQLARHVLNTRVRIHTPEYIGVREPMYSTAVGLIRYAYMEDAFFGQMSSEPMGQAIEQDTAAPSRKSQEPKQSKDSLLGKTKRFFDSFFE</sequence>
<organism evidence="9 10">
    <name type="scientific">Sporosarcina aquimarina</name>
    <dbReference type="NCBI Taxonomy" id="114975"/>
    <lineage>
        <taxon>Bacteria</taxon>
        <taxon>Bacillati</taxon>
        <taxon>Bacillota</taxon>
        <taxon>Bacilli</taxon>
        <taxon>Bacillales</taxon>
        <taxon>Caryophanaceae</taxon>
        <taxon>Sporosarcina</taxon>
    </lineage>
</organism>
<comment type="function">
    <text evidence="5 6">Cell division protein that is involved in the assembly of the Z ring. May serve as a membrane anchor for the Z ring.</text>
</comment>
<dbReference type="NCBIfam" id="TIGR01174">
    <property type="entry name" value="ftsA"/>
    <property type="match status" value="1"/>
</dbReference>
<keyword evidence="3 5" id="KW-0472">Membrane</keyword>
<accession>A0ABU4FYX6</accession>
<evidence type="ECO:0000256" key="7">
    <source>
        <dbReference type="SAM" id="MobiDB-lite"/>
    </source>
</evidence>
<dbReference type="Pfam" id="PF14450">
    <property type="entry name" value="FtsA"/>
    <property type="match status" value="2"/>
</dbReference>
<dbReference type="GO" id="GO:0051301">
    <property type="term" value="P:cell division"/>
    <property type="evidence" value="ECO:0007669"/>
    <property type="project" value="UniProtKB-KW"/>
</dbReference>
<dbReference type="InterPro" id="IPR020823">
    <property type="entry name" value="Cell_div_FtsA"/>
</dbReference>
<proteinExistence type="inferred from homology"/>
<dbReference type="InterPro" id="IPR050696">
    <property type="entry name" value="FtsA/MreB"/>
</dbReference>
<dbReference type="PIRSF" id="PIRSF003101">
    <property type="entry name" value="FtsA"/>
    <property type="match status" value="1"/>
</dbReference>
<dbReference type="InterPro" id="IPR003494">
    <property type="entry name" value="SHS2_FtsA"/>
</dbReference>
<dbReference type="Gene3D" id="3.30.420.40">
    <property type="match status" value="2"/>
</dbReference>
<dbReference type="EMBL" id="JAUBDH010000002">
    <property type="protein sequence ID" value="MDW0109307.1"/>
    <property type="molecule type" value="Genomic_DNA"/>
</dbReference>
<dbReference type="CDD" id="cd24048">
    <property type="entry name" value="ASKHA_NBD_FtsA"/>
    <property type="match status" value="1"/>
</dbReference>
<comment type="caution">
    <text evidence="9">The sequence shown here is derived from an EMBL/GenBank/DDBJ whole genome shotgun (WGS) entry which is preliminary data.</text>
</comment>
<evidence type="ECO:0000259" key="8">
    <source>
        <dbReference type="SMART" id="SM00842"/>
    </source>
</evidence>
<dbReference type="Gene3D" id="3.30.1490.110">
    <property type="match status" value="1"/>
</dbReference>
<comment type="subunit">
    <text evidence="5">Self-interacts. Interacts with FtsZ.</text>
</comment>
<protein>
    <recommendedName>
        <fullName evidence="5 6">Cell division protein FtsA</fullName>
    </recommendedName>
</protein>
<keyword evidence="2 5" id="KW-0132">Cell division</keyword>
<evidence type="ECO:0000313" key="9">
    <source>
        <dbReference type="EMBL" id="MDW0109307.1"/>
    </source>
</evidence>
<name>A0ABU4FYX6_9BACL</name>
<feature type="region of interest" description="Disordered" evidence="7">
    <location>
        <begin position="388"/>
        <end position="413"/>
    </location>
</feature>
<keyword evidence="10" id="KW-1185">Reference proteome</keyword>
<evidence type="ECO:0000256" key="2">
    <source>
        <dbReference type="ARBA" id="ARBA00022618"/>
    </source>
</evidence>
<evidence type="ECO:0000256" key="5">
    <source>
        <dbReference type="HAMAP-Rule" id="MF_02033"/>
    </source>
</evidence>
<dbReference type="SUPFAM" id="SSF53067">
    <property type="entry name" value="Actin-like ATPase domain"/>
    <property type="match status" value="2"/>
</dbReference>
<dbReference type="RefSeq" id="WP_317934775.1">
    <property type="nucleotide sequence ID" value="NZ_JAUBDH010000002.1"/>
</dbReference>
<reference evidence="9 10" key="1">
    <citation type="submission" date="2023-06" db="EMBL/GenBank/DDBJ databases">
        <title>Sporosarcina sp. nov., isolated from Korean traditional fermented seafood 'Jeotgal'.</title>
        <authorList>
            <person name="Yang A.-I."/>
            <person name="Shin N.-R."/>
        </authorList>
    </citation>
    <scope>NUCLEOTIDE SEQUENCE [LARGE SCALE GENOMIC DNA]</scope>
    <source>
        <strain evidence="9 10">KCTC3840</strain>
    </source>
</reference>
<dbReference type="Proteomes" id="UP001280629">
    <property type="component" value="Unassembled WGS sequence"/>
</dbReference>
<comment type="similarity">
    <text evidence="5 6">Belongs to the FtsA/MreB family.</text>
</comment>
<keyword evidence="1 5" id="KW-1003">Cell membrane</keyword>
<evidence type="ECO:0000256" key="1">
    <source>
        <dbReference type="ARBA" id="ARBA00022475"/>
    </source>
</evidence>
<dbReference type="PANTHER" id="PTHR32432:SF4">
    <property type="entry name" value="CELL DIVISION PROTEIN FTSA"/>
    <property type="match status" value="1"/>
</dbReference>
<dbReference type="PANTHER" id="PTHR32432">
    <property type="entry name" value="CELL DIVISION PROTEIN FTSA-RELATED"/>
    <property type="match status" value="1"/>
</dbReference>
<keyword evidence="4 5" id="KW-0131">Cell cycle</keyword>
<gene>
    <name evidence="5 9" type="primary">ftsA</name>
    <name evidence="9" type="ORF">QT716_04470</name>
</gene>
<dbReference type="Pfam" id="PF02491">
    <property type="entry name" value="SHS2_FTSA"/>
    <property type="match status" value="1"/>
</dbReference>
<evidence type="ECO:0000313" key="10">
    <source>
        <dbReference type="Proteomes" id="UP001280629"/>
    </source>
</evidence>
<evidence type="ECO:0000256" key="4">
    <source>
        <dbReference type="ARBA" id="ARBA00023306"/>
    </source>
</evidence>
<dbReference type="SMART" id="SM00842">
    <property type="entry name" value="FtsA"/>
    <property type="match status" value="1"/>
</dbReference>
<comment type="subcellular location">
    <subcellularLocation>
        <location evidence="5">Cell membrane</location>
        <topology evidence="5">Peripheral membrane protein</topology>
        <orientation evidence="5">Cytoplasmic side</orientation>
    </subcellularLocation>
    <text evidence="5">Localizes to the Z ring in an FtsZ-dependent manner. Targeted to the membrane through a conserved C-terminal amphipathic helix.</text>
</comment>
<dbReference type="InterPro" id="IPR043129">
    <property type="entry name" value="ATPase_NBD"/>
</dbReference>
<feature type="domain" description="SHS2" evidence="8">
    <location>
        <begin position="7"/>
        <end position="194"/>
    </location>
</feature>